<feature type="region of interest" description="Disordered" evidence="1">
    <location>
        <begin position="33"/>
        <end position="53"/>
    </location>
</feature>
<dbReference type="Proteomes" id="UP001189429">
    <property type="component" value="Unassembled WGS sequence"/>
</dbReference>
<accession>A0ABN9XQ98</accession>
<proteinExistence type="predicted"/>
<evidence type="ECO:0000256" key="1">
    <source>
        <dbReference type="SAM" id="MobiDB-lite"/>
    </source>
</evidence>
<evidence type="ECO:0008006" key="4">
    <source>
        <dbReference type="Google" id="ProtNLM"/>
    </source>
</evidence>
<protein>
    <recommendedName>
        <fullName evidence="4">PH domain-containing protein</fullName>
    </recommendedName>
</protein>
<dbReference type="EMBL" id="CAUYUJ010020841">
    <property type="protein sequence ID" value="CAK0900817.1"/>
    <property type="molecule type" value="Genomic_DNA"/>
</dbReference>
<evidence type="ECO:0000313" key="3">
    <source>
        <dbReference type="Proteomes" id="UP001189429"/>
    </source>
</evidence>
<keyword evidence="3" id="KW-1185">Reference proteome</keyword>
<reference evidence="2" key="1">
    <citation type="submission" date="2023-10" db="EMBL/GenBank/DDBJ databases">
        <authorList>
            <person name="Chen Y."/>
            <person name="Shah S."/>
            <person name="Dougan E. K."/>
            <person name="Thang M."/>
            <person name="Chan C."/>
        </authorList>
    </citation>
    <scope>NUCLEOTIDE SEQUENCE [LARGE SCALE GENOMIC DNA]</scope>
</reference>
<gene>
    <name evidence="2" type="ORF">PCOR1329_LOCUS78009</name>
</gene>
<evidence type="ECO:0000313" key="2">
    <source>
        <dbReference type="EMBL" id="CAK0900817.1"/>
    </source>
</evidence>
<name>A0ABN9XQ98_9DINO</name>
<comment type="caution">
    <text evidence="2">The sequence shown here is derived from an EMBL/GenBank/DDBJ whole genome shotgun (WGS) entry which is preliminary data.</text>
</comment>
<organism evidence="2 3">
    <name type="scientific">Prorocentrum cordatum</name>
    <dbReference type="NCBI Taxonomy" id="2364126"/>
    <lineage>
        <taxon>Eukaryota</taxon>
        <taxon>Sar</taxon>
        <taxon>Alveolata</taxon>
        <taxon>Dinophyceae</taxon>
        <taxon>Prorocentrales</taxon>
        <taxon>Prorocentraceae</taxon>
        <taxon>Prorocentrum</taxon>
    </lineage>
</organism>
<sequence length="159" mass="17913">MLDPMDAFRAGHPRGAAPCPWRLRLRGPDLEPEPVGVEAVSRPSGKVKADGDRMNPPDWYERDMWLNADGDLVYFSKRDGRKLIYYTADDVHSAQIFRLSREQACRPWAFQLRLPAHDGLEFAPGEFAAASEAQRESWIQEFVRFGAAVQQDGAAPTLL</sequence>